<protein>
    <submittedName>
        <fullName evidence="2">Uncharacterized protein</fullName>
    </submittedName>
</protein>
<evidence type="ECO:0000313" key="2">
    <source>
        <dbReference type="EMBL" id="CAB5218666.1"/>
    </source>
</evidence>
<sequence length="155" mass="17448">MANPAKPLEQKRALGNPGQRKLPDVNSTVSLSAGRVEPHQPLDWAGMLLWNRVFGVGQTWISPQSDVELLLLTCKQLDRQVLLEQAFVAKPDDFHIHRQLLDLESAIVNNLGKLGLTVDARSKLGLAEIKAETKMEQLRNRQREREQVIVVEQAE</sequence>
<organism evidence="2">
    <name type="scientific">uncultured Caudovirales phage</name>
    <dbReference type="NCBI Taxonomy" id="2100421"/>
    <lineage>
        <taxon>Viruses</taxon>
        <taxon>Duplodnaviria</taxon>
        <taxon>Heunggongvirae</taxon>
        <taxon>Uroviricota</taxon>
        <taxon>Caudoviricetes</taxon>
        <taxon>Peduoviridae</taxon>
        <taxon>Maltschvirus</taxon>
        <taxon>Maltschvirus maltsch</taxon>
    </lineage>
</organism>
<gene>
    <name evidence="2" type="ORF">UFOVP219_50</name>
</gene>
<feature type="region of interest" description="Disordered" evidence="1">
    <location>
        <begin position="1"/>
        <end position="25"/>
    </location>
</feature>
<dbReference type="EMBL" id="LR798260">
    <property type="protein sequence ID" value="CAB5218666.1"/>
    <property type="molecule type" value="Genomic_DNA"/>
</dbReference>
<proteinExistence type="predicted"/>
<name>A0A6J7WLG1_9CAUD</name>
<evidence type="ECO:0000256" key="1">
    <source>
        <dbReference type="SAM" id="MobiDB-lite"/>
    </source>
</evidence>
<reference evidence="2" key="1">
    <citation type="submission" date="2020-05" db="EMBL/GenBank/DDBJ databases">
        <authorList>
            <person name="Chiriac C."/>
            <person name="Salcher M."/>
            <person name="Ghai R."/>
            <person name="Kavagutti S V."/>
        </authorList>
    </citation>
    <scope>NUCLEOTIDE SEQUENCE</scope>
</reference>
<accession>A0A6J7WLG1</accession>